<protein>
    <recommendedName>
        <fullName evidence="2">RNA 2',3'-cyclic phosphodiesterase</fullName>
        <shortName evidence="2">RNA 2',3'-CPDase</shortName>
        <ecNumber evidence="2">3.1.4.58</ecNumber>
    </recommendedName>
</protein>
<accession>A0AA35G7X0</accession>
<dbReference type="PANTHER" id="PTHR35561:SF1">
    <property type="entry name" value="RNA 2',3'-CYCLIC PHOSPHODIESTERASE"/>
    <property type="match status" value="1"/>
</dbReference>
<dbReference type="Gene3D" id="3.90.1140.10">
    <property type="entry name" value="Cyclic phosphodiesterase"/>
    <property type="match status" value="1"/>
</dbReference>
<dbReference type="Pfam" id="PF02834">
    <property type="entry name" value="LigT_PEase"/>
    <property type="match status" value="2"/>
</dbReference>
<evidence type="ECO:0000313" key="5">
    <source>
        <dbReference type="Proteomes" id="UP001163687"/>
    </source>
</evidence>
<dbReference type="EMBL" id="AP025628">
    <property type="protein sequence ID" value="BDG60501.1"/>
    <property type="molecule type" value="Genomic_DNA"/>
</dbReference>
<dbReference type="EC" id="3.1.4.58" evidence="2"/>
<evidence type="ECO:0000313" key="4">
    <source>
        <dbReference type="EMBL" id="BDG60501.1"/>
    </source>
</evidence>
<feature type="active site" description="Proton acceptor" evidence="2">
    <location>
        <position position="139"/>
    </location>
</feature>
<dbReference type="HAMAP" id="MF_01940">
    <property type="entry name" value="RNA_CPDase"/>
    <property type="match status" value="1"/>
</dbReference>
<dbReference type="AlphaFoldDB" id="A0AA35G7X0"/>
<dbReference type="PANTHER" id="PTHR35561">
    <property type="entry name" value="RNA 2',3'-CYCLIC PHOSPHODIESTERASE"/>
    <property type="match status" value="1"/>
</dbReference>
<dbReference type="InterPro" id="IPR004175">
    <property type="entry name" value="RNA_CPDase"/>
</dbReference>
<dbReference type="Proteomes" id="UP001163687">
    <property type="component" value="Chromosome"/>
</dbReference>
<comment type="catalytic activity">
    <reaction evidence="2">
        <text>a 3'-end 2',3'-cyclophospho-ribonucleotide-RNA + H2O = a 3'-end 2'-phospho-ribonucleotide-RNA + H(+)</text>
        <dbReference type="Rhea" id="RHEA:11828"/>
        <dbReference type="Rhea" id="RHEA-COMP:10464"/>
        <dbReference type="Rhea" id="RHEA-COMP:17353"/>
        <dbReference type="ChEBI" id="CHEBI:15377"/>
        <dbReference type="ChEBI" id="CHEBI:15378"/>
        <dbReference type="ChEBI" id="CHEBI:83064"/>
        <dbReference type="ChEBI" id="CHEBI:173113"/>
        <dbReference type="EC" id="3.1.4.58"/>
    </reaction>
</comment>
<comment type="function">
    <text evidence="2">Hydrolyzes RNA 2',3'-cyclic phosphodiester to an RNA 2'-phosphomonoester.</text>
</comment>
<evidence type="ECO:0000256" key="2">
    <source>
        <dbReference type="HAMAP-Rule" id="MF_01940"/>
    </source>
</evidence>
<comment type="similarity">
    <text evidence="2">Belongs to the 2H phosphoesterase superfamily. ThpR family.</text>
</comment>
<feature type="domain" description="Phosphoesterase HXTX" evidence="3">
    <location>
        <begin position="25"/>
        <end position="103"/>
    </location>
</feature>
<feature type="domain" description="Phosphoesterase HXTX" evidence="3">
    <location>
        <begin position="111"/>
        <end position="188"/>
    </location>
</feature>
<proteinExistence type="inferred from homology"/>
<dbReference type="InterPro" id="IPR014051">
    <property type="entry name" value="Phosphoesterase_HXTX"/>
</dbReference>
<sequence length="196" mass="20796">MCAISDKEAQPIRTFVAVPVHSPALVAALESAQATLRQAGVRARWVRPGQFHFTLKFLGEIPASQVEVARAALERAVSGAGPFDLEIAGLGAFPRPDAARVLWAGCGDGGARLIQLAFRVESALVAAGFPPEPRPFTAHLTLGRLPAGGSTPQVAGALRRSARPSFGRQPVTEVVLYRSDLRPDGPVYTPLSRFPL</sequence>
<dbReference type="SUPFAM" id="SSF55144">
    <property type="entry name" value="LigT-like"/>
    <property type="match status" value="1"/>
</dbReference>
<evidence type="ECO:0000259" key="3">
    <source>
        <dbReference type="Pfam" id="PF02834"/>
    </source>
</evidence>
<feature type="active site" description="Proton donor" evidence="2">
    <location>
        <position position="52"/>
    </location>
</feature>
<dbReference type="GO" id="GO:0008664">
    <property type="term" value="F:RNA 2',3'-cyclic 3'-phosphodiesterase activity"/>
    <property type="evidence" value="ECO:0007669"/>
    <property type="project" value="UniProtKB-EC"/>
</dbReference>
<dbReference type="RefSeq" id="WP_264844522.1">
    <property type="nucleotide sequence ID" value="NZ_AP025628.1"/>
</dbReference>
<feature type="short sequence motif" description="HXTX 1" evidence="2">
    <location>
        <begin position="52"/>
        <end position="55"/>
    </location>
</feature>
<evidence type="ECO:0000256" key="1">
    <source>
        <dbReference type="ARBA" id="ARBA00022801"/>
    </source>
</evidence>
<dbReference type="KEGG" id="cmic:caldi_15910"/>
<dbReference type="GO" id="GO:0004113">
    <property type="term" value="F:2',3'-cyclic-nucleotide 3'-phosphodiesterase activity"/>
    <property type="evidence" value="ECO:0007669"/>
    <property type="project" value="InterPro"/>
</dbReference>
<name>A0AA35G7X0_9FIRM</name>
<gene>
    <name evidence="4" type="ORF">caldi_15910</name>
</gene>
<keyword evidence="5" id="KW-1185">Reference proteome</keyword>
<feature type="short sequence motif" description="HXTX 2" evidence="2">
    <location>
        <begin position="139"/>
        <end position="142"/>
    </location>
</feature>
<organism evidence="4 5">
    <name type="scientific">Caldinitratiruptor microaerophilus</name>
    <dbReference type="NCBI Taxonomy" id="671077"/>
    <lineage>
        <taxon>Bacteria</taxon>
        <taxon>Bacillati</taxon>
        <taxon>Bacillota</taxon>
        <taxon>Clostridia</taxon>
        <taxon>Eubacteriales</taxon>
        <taxon>Symbiobacteriaceae</taxon>
        <taxon>Caldinitratiruptor</taxon>
    </lineage>
</organism>
<dbReference type="InterPro" id="IPR009097">
    <property type="entry name" value="Cyclic_Pdiesterase"/>
</dbReference>
<dbReference type="NCBIfam" id="TIGR02258">
    <property type="entry name" value="2_5_ligase"/>
    <property type="match status" value="1"/>
</dbReference>
<reference evidence="4" key="1">
    <citation type="submission" date="2022-03" db="EMBL/GenBank/DDBJ databases">
        <title>Complete genome sequence of Caldinitratiruptor microaerophilus.</title>
        <authorList>
            <person name="Mukaiyama R."/>
            <person name="Nishiyama T."/>
            <person name="Ueda K."/>
        </authorList>
    </citation>
    <scope>NUCLEOTIDE SEQUENCE</scope>
    <source>
        <strain evidence="4">JCM 16183</strain>
    </source>
</reference>
<keyword evidence="1 2" id="KW-0378">Hydrolase</keyword>